<dbReference type="InterPro" id="IPR036388">
    <property type="entry name" value="WH-like_DNA-bd_sf"/>
</dbReference>
<evidence type="ECO:0000259" key="1">
    <source>
        <dbReference type="Pfam" id="PF03551"/>
    </source>
</evidence>
<feature type="domain" description="Transcription regulator PadR N-terminal" evidence="1">
    <location>
        <begin position="11"/>
        <end position="83"/>
    </location>
</feature>
<dbReference type="InterPro" id="IPR036390">
    <property type="entry name" value="WH_DNA-bd_sf"/>
</dbReference>
<sequence length="118" mass="13302">MSISTTAFWTLSVLASGPHHGYGILKSISELSNETVDVRVGALYRTIDRLESDGRIEVDHRETVDGRERTYYRLTPKGHSELESSLHEMQMMTAVAETRLRKTTFGEFGIRPTTMGIL</sequence>
<dbReference type="Gene3D" id="1.10.10.10">
    <property type="entry name" value="Winged helix-like DNA-binding domain superfamily/Winged helix DNA-binding domain"/>
    <property type="match status" value="1"/>
</dbReference>
<protein>
    <submittedName>
        <fullName evidence="3">Unannotated protein</fullName>
    </submittedName>
</protein>
<dbReference type="SUPFAM" id="SSF46785">
    <property type="entry name" value="Winged helix' DNA-binding domain"/>
    <property type="match status" value="1"/>
</dbReference>
<dbReference type="EMBL" id="CAEUNJ010000032">
    <property type="protein sequence ID" value="CAB4371523.1"/>
    <property type="molecule type" value="Genomic_DNA"/>
</dbReference>
<dbReference type="EMBL" id="CAFBNJ010000078">
    <property type="protein sequence ID" value="CAB4959456.1"/>
    <property type="molecule type" value="Genomic_DNA"/>
</dbReference>
<reference evidence="3" key="1">
    <citation type="submission" date="2020-05" db="EMBL/GenBank/DDBJ databases">
        <authorList>
            <person name="Chiriac C."/>
            <person name="Salcher M."/>
            <person name="Ghai R."/>
            <person name="Kavagutti S V."/>
        </authorList>
    </citation>
    <scope>NUCLEOTIDE SEQUENCE</scope>
</reference>
<evidence type="ECO:0000313" key="4">
    <source>
        <dbReference type="EMBL" id="CAB4959456.1"/>
    </source>
</evidence>
<dbReference type="InterPro" id="IPR052509">
    <property type="entry name" value="Metal_resp_DNA-bind_regulator"/>
</dbReference>
<organism evidence="3">
    <name type="scientific">freshwater metagenome</name>
    <dbReference type="NCBI Taxonomy" id="449393"/>
    <lineage>
        <taxon>unclassified sequences</taxon>
        <taxon>metagenomes</taxon>
        <taxon>ecological metagenomes</taxon>
    </lineage>
</organism>
<accession>A0A6J6X624</accession>
<proteinExistence type="predicted"/>
<dbReference type="AlphaFoldDB" id="A0A6J6X624"/>
<gene>
    <name evidence="3" type="ORF">UFOPK2969_00872</name>
    <name evidence="4" type="ORF">UFOPK3785_01380</name>
    <name evidence="2" type="ORF">UFOPK4201_00882</name>
</gene>
<evidence type="ECO:0000313" key="3">
    <source>
        <dbReference type="EMBL" id="CAB4791535.1"/>
    </source>
</evidence>
<dbReference type="PANTHER" id="PTHR33169:SF13">
    <property type="entry name" value="PADR-FAMILY TRANSCRIPTIONAL REGULATOR"/>
    <property type="match status" value="1"/>
</dbReference>
<evidence type="ECO:0000313" key="2">
    <source>
        <dbReference type="EMBL" id="CAB4371523.1"/>
    </source>
</evidence>
<dbReference type="EMBL" id="CAFAAD010000055">
    <property type="protein sequence ID" value="CAB4791535.1"/>
    <property type="molecule type" value="Genomic_DNA"/>
</dbReference>
<name>A0A6J6X624_9ZZZZ</name>
<dbReference type="PANTHER" id="PTHR33169">
    <property type="entry name" value="PADR-FAMILY TRANSCRIPTIONAL REGULATOR"/>
    <property type="match status" value="1"/>
</dbReference>
<dbReference type="InterPro" id="IPR005149">
    <property type="entry name" value="Tscrpt_reg_PadR_N"/>
</dbReference>
<dbReference type="Pfam" id="PF03551">
    <property type="entry name" value="PadR"/>
    <property type="match status" value="1"/>
</dbReference>